<dbReference type="Proteomes" id="UP000241426">
    <property type="component" value="Unassembled WGS sequence"/>
</dbReference>
<proteinExistence type="predicted"/>
<reference evidence="1 2" key="1">
    <citation type="submission" date="2018-01" db="EMBL/GenBank/DDBJ databases">
        <title>Whole genome sequencing of Histamine producing bacteria.</title>
        <authorList>
            <person name="Butler K."/>
        </authorList>
    </citation>
    <scope>NUCLEOTIDE SEQUENCE [LARGE SCALE GENOMIC DNA]</scope>
    <source>
        <strain evidence="1 2">FS-7.2</strain>
    </source>
</reference>
<gene>
    <name evidence="1" type="ORF">C9J27_03025</name>
</gene>
<evidence type="ECO:0000313" key="1">
    <source>
        <dbReference type="EMBL" id="PSV01015.1"/>
    </source>
</evidence>
<comment type="caution">
    <text evidence="1">The sequence shown here is derived from an EMBL/GenBank/DDBJ whole genome shotgun (WGS) entry which is preliminary data.</text>
</comment>
<dbReference type="RefSeq" id="WP_107288743.1">
    <property type="nucleotide sequence ID" value="NZ_PYNF01000002.1"/>
</dbReference>
<organism evidence="1 2">
    <name type="scientific">Photobacterium kishitanii</name>
    <dbReference type="NCBI Taxonomy" id="318456"/>
    <lineage>
        <taxon>Bacteria</taxon>
        <taxon>Pseudomonadati</taxon>
        <taxon>Pseudomonadota</taxon>
        <taxon>Gammaproteobacteria</taxon>
        <taxon>Vibrionales</taxon>
        <taxon>Vibrionaceae</taxon>
        <taxon>Photobacterium</taxon>
    </lineage>
</organism>
<evidence type="ECO:0000313" key="2">
    <source>
        <dbReference type="Proteomes" id="UP000241426"/>
    </source>
</evidence>
<dbReference type="EMBL" id="PYNF01000002">
    <property type="protein sequence ID" value="PSV01015.1"/>
    <property type="molecule type" value="Genomic_DNA"/>
</dbReference>
<name>A0A2T3KMN3_9GAMM</name>
<dbReference type="AlphaFoldDB" id="A0A2T3KMN3"/>
<protein>
    <submittedName>
        <fullName evidence="1">Uncharacterized protein</fullName>
    </submittedName>
</protein>
<accession>A0A2T3KMN3</accession>
<sequence length="119" mass="13354">MYKVNVSNRYSGLFKLTIVDSQSTGLKIANCCFDTPCLFRSDFTARQVGTALVLDLNNDLCDTKVYVGSELILFCSESTAKLLISIWEDQRMFSDQVSLNIPADNSDFTVMELVYRGTL</sequence>